<reference evidence="4 5" key="1">
    <citation type="submission" date="2024-01" db="EMBL/GenBank/DDBJ databases">
        <title>Hyphobacterium bacterium isolated from marine sediment.</title>
        <authorList>
            <person name="Zhao S."/>
        </authorList>
    </citation>
    <scope>NUCLEOTIDE SEQUENCE [LARGE SCALE GENOMIC DNA]</scope>
    <source>
        <strain evidence="5">HN65</strain>
    </source>
</reference>
<dbReference type="PANTHER" id="PTHR22946">
    <property type="entry name" value="DIENELACTONE HYDROLASE DOMAIN-CONTAINING PROTEIN-RELATED"/>
    <property type="match status" value="1"/>
</dbReference>
<keyword evidence="5" id="KW-1185">Reference proteome</keyword>
<dbReference type="EMBL" id="JAZDRP010000005">
    <property type="protein sequence ID" value="MEE2526556.1"/>
    <property type="molecule type" value="Genomic_DNA"/>
</dbReference>
<dbReference type="Proteomes" id="UP001354971">
    <property type="component" value="Unassembled WGS sequence"/>
</dbReference>
<keyword evidence="2" id="KW-0812">Transmembrane</keyword>
<proteinExistence type="predicted"/>
<dbReference type="RefSeq" id="WP_330199219.1">
    <property type="nucleotide sequence ID" value="NZ_JAZDRP010000005.1"/>
</dbReference>
<sequence>MGWFSLFALLAAIAAAVFIVLRLYKRGLLIPVAKQPLEDMVTAMREHTRIYAPEGDGPFPAIMLLHGCGGVRPNMPVFARLAVDLGVMAFVPDSLGPRGISYEDALESVCTGARLRAHERTGDLYAVLEIMRNDPRVDATRLAIAGWSHGSWTALEALALDRAGKLPASLTHIPSQGLDGIRAIFAMYPYSSFPARSRRLPWTADIPVEGVLVHGDTICNDEDAVEVFKRQIGWGNDVRWRYVPDATHAFDEPDHHPTSTLIYDEEKARIAHQAFQDFLRRHLLADQGSAD</sequence>
<dbReference type="InterPro" id="IPR029058">
    <property type="entry name" value="AB_hydrolase_fold"/>
</dbReference>
<dbReference type="Pfam" id="PF01738">
    <property type="entry name" value="DLH"/>
    <property type="match status" value="1"/>
</dbReference>
<keyword evidence="2" id="KW-1133">Transmembrane helix</keyword>
<feature type="transmembrane region" description="Helical" evidence="2">
    <location>
        <begin position="6"/>
        <end position="24"/>
    </location>
</feature>
<evidence type="ECO:0000256" key="2">
    <source>
        <dbReference type="SAM" id="Phobius"/>
    </source>
</evidence>
<dbReference type="SUPFAM" id="SSF53474">
    <property type="entry name" value="alpha/beta-Hydrolases"/>
    <property type="match status" value="1"/>
</dbReference>
<evidence type="ECO:0000313" key="5">
    <source>
        <dbReference type="Proteomes" id="UP001354971"/>
    </source>
</evidence>
<dbReference type="InterPro" id="IPR002925">
    <property type="entry name" value="Dienelactn_hydro"/>
</dbReference>
<dbReference type="GO" id="GO:0016787">
    <property type="term" value="F:hydrolase activity"/>
    <property type="evidence" value="ECO:0007669"/>
    <property type="project" value="UniProtKB-KW"/>
</dbReference>
<protein>
    <submittedName>
        <fullName evidence="4">Dienelactone hydrolase family protein</fullName>
    </submittedName>
</protein>
<gene>
    <name evidence="4" type="ORF">V0U79_09270</name>
</gene>
<organism evidence="4 5">
    <name type="scientific">Hyphobacterium lacteum</name>
    <dbReference type="NCBI Taxonomy" id="3116575"/>
    <lineage>
        <taxon>Bacteria</taxon>
        <taxon>Pseudomonadati</taxon>
        <taxon>Pseudomonadota</taxon>
        <taxon>Alphaproteobacteria</taxon>
        <taxon>Maricaulales</taxon>
        <taxon>Maricaulaceae</taxon>
        <taxon>Hyphobacterium</taxon>
    </lineage>
</organism>
<comment type="caution">
    <text evidence="4">The sequence shown here is derived from an EMBL/GenBank/DDBJ whole genome shotgun (WGS) entry which is preliminary data.</text>
</comment>
<keyword evidence="2" id="KW-0472">Membrane</keyword>
<feature type="domain" description="Dienelactone hydrolase" evidence="3">
    <location>
        <begin position="49"/>
        <end position="282"/>
    </location>
</feature>
<evidence type="ECO:0000259" key="3">
    <source>
        <dbReference type="Pfam" id="PF01738"/>
    </source>
</evidence>
<evidence type="ECO:0000313" key="4">
    <source>
        <dbReference type="EMBL" id="MEE2526556.1"/>
    </source>
</evidence>
<evidence type="ECO:0000256" key="1">
    <source>
        <dbReference type="ARBA" id="ARBA00022801"/>
    </source>
</evidence>
<dbReference type="Gene3D" id="3.40.50.1820">
    <property type="entry name" value="alpha/beta hydrolase"/>
    <property type="match status" value="1"/>
</dbReference>
<accession>A0ABU7LRL6</accession>
<dbReference type="PANTHER" id="PTHR22946:SF9">
    <property type="entry name" value="POLYKETIDE TRANSFERASE AF380"/>
    <property type="match status" value="1"/>
</dbReference>
<name>A0ABU7LRL6_9PROT</name>
<keyword evidence="1 4" id="KW-0378">Hydrolase</keyword>
<dbReference type="InterPro" id="IPR050261">
    <property type="entry name" value="FrsA_esterase"/>
</dbReference>